<keyword evidence="2 5" id="KW-0238">DNA-binding</keyword>
<feature type="domain" description="HTH araC/xylS-type" evidence="4">
    <location>
        <begin position="167"/>
        <end position="247"/>
    </location>
</feature>
<dbReference type="EMBL" id="JACIET010000001">
    <property type="protein sequence ID" value="MBB4011559.1"/>
    <property type="molecule type" value="Genomic_DNA"/>
</dbReference>
<dbReference type="SMART" id="SM00342">
    <property type="entry name" value="HTH_ARAC"/>
    <property type="match status" value="1"/>
</dbReference>
<evidence type="ECO:0000256" key="3">
    <source>
        <dbReference type="ARBA" id="ARBA00023163"/>
    </source>
</evidence>
<keyword evidence="3" id="KW-0804">Transcription</keyword>
<organism evidence="5 6">
    <name type="scientific">Niveibacterium umoris</name>
    <dbReference type="NCBI Taxonomy" id="1193620"/>
    <lineage>
        <taxon>Bacteria</taxon>
        <taxon>Pseudomonadati</taxon>
        <taxon>Pseudomonadota</taxon>
        <taxon>Betaproteobacteria</taxon>
        <taxon>Rhodocyclales</taxon>
        <taxon>Rhodocyclaceae</taxon>
        <taxon>Niveibacterium</taxon>
    </lineage>
</organism>
<dbReference type="InterPro" id="IPR009057">
    <property type="entry name" value="Homeodomain-like_sf"/>
</dbReference>
<dbReference type="PANTHER" id="PTHR46796">
    <property type="entry name" value="HTH-TYPE TRANSCRIPTIONAL ACTIVATOR RHAS-RELATED"/>
    <property type="match status" value="1"/>
</dbReference>
<keyword evidence="6" id="KW-1185">Reference proteome</keyword>
<evidence type="ECO:0000313" key="6">
    <source>
        <dbReference type="Proteomes" id="UP000561045"/>
    </source>
</evidence>
<dbReference type="InterPro" id="IPR050204">
    <property type="entry name" value="AraC_XylS_family_regulators"/>
</dbReference>
<dbReference type="GO" id="GO:0043565">
    <property type="term" value="F:sequence-specific DNA binding"/>
    <property type="evidence" value="ECO:0007669"/>
    <property type="project" value="InterPro"/>
</dbReference>
<dbReference type="InterPro" id="IPR018060">
    <property type="entry name" value="HTH_AraC"/>
</dbReference>
<protein>
    <submittedName>
        <fullName evidence="5">AraC-like DNA-binding protein</fullName>
    </submittedName>
</protein>
<dbReference type="Pfam" id="PF12833">
    <property type="entry name" value="HTH_18"/>
    <property type="match status" value="1"/>
</dbReference>
<sequence length="270" mass="29382">MRLVDLPIPNSLLPWLERLSWVELMPHEHLPLLAGARVHLLFLVEGAVRVRIGELESSVDGAVSFGPIRGAGAVSCDARACAWLVKLAGGVAPAVIGCSAEALAGWMQPLERLWPHLCAERLADEADHGLTKVLESIETAIGRWEDRLVWSPRQCARVMGFINAMPIARLPDQLGISKATLERRVWASFGLAPKSLARVQRLYASLGMIDAASDADLALRAGFFDQSHFIADFRQLTGTTPTQFRRMATPRPDLLSLYNAATLAGMSQGG</sequence>
<dbReference type="AlphaFoldDB" id="A0A840BIZ6"/>
<dbReference type="GO" id="GO:0003700">
    <property type="term" value="F:DNA-binding transcription factor activity"/>
    <property type="evidence" value="ECO:0007669"/>
    <property type="project" value="InterPro"/>
</dbReference>
<proteinExistence type="predicted"/>
<dbReference type="RefSeq" id="WP_183632247.1">
    <property type="nucleotide sequence ID" value="NZ_BAABLE010000011.1"/>
</dbReference>
<dbReference type="SUPFAM" id="SSF46689">
    <property type="entry name" value="Homeodomain-like"/>
    <property type="match status" value="1"/>
</dbReference>
<evidence type="ECO:0000256" key="1">
    <source>
        <dbReference type="ARBA" id="ARBA00023015"/>
    </source>
</evidence>
<reference evidence="5 6" key="1">
    <citation type="submission" date="2020-08" db="EMBL/GenBank/DDBJ databases">
        <title>Genomic Encyclopedia of Type Strains, Phase IV (KMG-IV): sequencing the most valuable type-strain genomes for metagenomic binning, comparative biology and taxonomic classification.</title>
        <authorList>
            <person name="Goeker M."/>
        </authorList>
    </citation>
    <scope>NUCLEOTIDE SEQUENCE [LARGE SCALE GENOMIC DNA]</scope>
    <source>
        <strain evidence="5 6">DSM 106739</strain>
    </source>
</reference>
<gene>
    <name evidence="5" type="ORF">GGR36_000867</name>
</gene>
<dbReference type="Gene3D" id="1.10.10.60">
    <property type="entry name" value="Homeodomain-like"/>
    <property type="match status" value="1"/>
</dbReference>
<keyword evidence="1" id="KW-0805">Transcription regulation</keyword>
<evidence type="ECO:0000256" key="2">
    <source>
        <dbReference type="ARBA" id="ARBA00023125"/>
    </source>
</evidence>
<accession>A0A840BIZ6</accession>
<evidence type="ECO:0000313" key="5">
    <source>
        <dbReference type="EMBL" id="MBB4011559.1"/>
    </source>
</evidence>
<name>A0A840BIZ6_9RHOO</name>
<dbReference type="Proteomes" id="UP000561045">
    <property type="component" value="Unassembled WGS sequence"/>
</dbReference>
<comment type="caution">
    <text evidence="5">The sequence shown here is derived from an EMBL/GenBank/DDBJ whole genome shotgun (WGS) entry which is preliminary data.</text>
</comment>
<evidence type="ECO:0000259" key="4">
    <source>
        <dbReference type="PROSITE" id="PS01124"/>
    </source>
</evidence>
<dbReference type="PROSITE" id="PS01124">
    <property type="entry name" value="HTH_ARAC_FAMILY_2"/>
    <property type="match status" value="1"/>
</dbReference>